<dbReference type="AlphaFoldDB" id="A0A7J7KDB3"/>
<proteinExistence type="predicted"/>
<gene>
    <name evidence="1" type="ORF">EB796_005043</name>
</gene>
<accession>A0A7J7KDB3</accession>
<dbReference type="OrthoDB" id="41532at2759"/>
<dbReference type="Gene3D" id="3.40.630.30">
    <property type="match status" value="1"/>
</dbReference>
<evidence type="ECO:0000313" key="1">
    <source>
        <dbReference type="EMBL" id="KAF6036650.1"/>
    </source>
</evidence>
<reference evidence="1" key="1">
    <citation type="submission" date="2020-06" db="EMBL/GenBank/DDBJ databases">
        <title>Draft genome of Bugula neritina, a colonial animal packing powerful symbionts and potential medicines.</title>
        <authorList>
            <person name="Rayko M."/>
        </authorList>
    </citation>
    <scope>NUCLEOTIDE SEQUENCE [LARGE SCALE GENOMIC DNA]</scope>
    <source>
        <strain evidence="1">Kwan_BN1</strain>
    </source>
</reference>
<organism evidence="1 2">
    <name type="scientific">Bugula neritina</name>
    <name type="common">Brown bryozoan</name>
    <name type="synonym">Sertularia neritina</name>
    <dbReference type="NCBI Taxonomy" id="10212"/>
    <lineage>
        <taxon>Eukaryota</taxon>
        <taxon>Metazoa</taxon>
        <taxon>Spiralia</taxon>
        <taxon>Lophotrochozoa</taxon>
        <taxon>Bryozoa</taxon>
        <taxon>Gymnolaemata</taxon>
        <taxon>Cheilostomatida</taxon>
        <taxon>Flustrina</taxon>
        <taxon>Buguloidea</taxon>
        <taxon>Bugulidae</taxon>
        <taxon>Bugula</taxon>
    </lineage>
</organism>
<protein>
    <submittedName>
        <fullName evidence="1">Uncharacterized protein</fullName>
    </submittedName>
</protein>
<comment type="caution">
    <text evidence="1">The sequence shown here is derived from an EMBL/GenBank/DDBJ whole genome shotgun (WGS) entry which is preliminary data.</text>
</comment>
<dbReference type="EMBL" id="VXIV02000691">
    <property type="protein sequence ID" value="KAF6036650.1"/>
    <property type="molecule type" value="Genomic_DNA"/>
</dbReference>
<dbReference type="Proteomes" id="UP000593567">
    <property type="component" value="Unassembled WGS sequence"/>
</dbReference>
<name>A0A7J7KDB3_BUGNE</name>
<sequence length="111" mass="12911">MTKLAEGYDIFTALGVEFVIKIQFASVTDGYQNQRVMTRILKQFLDDCRLSTTGPEAIIVECTSYFTYKICEKLGMNLAFELDFSENFVHYNRIVDNDIHKKAYVMVKKFK</sequence>
<keyword evidence="2" id="KW-1185">Reference proteome</keyword>
<evidence type="ECO:0000313" key="2">
    <source>
        <dbReference type="Proteomes" id="UP000593567"/>
    </source>
</evidence>